<keyword evidence="3" id="KW-1185">Reference proteome</keyword>
<dbReference type="EMBL" id="JAIWYP010000005">
    <property type="protein sequence ID" value="KAH3827414.1"/>
    <property type="molecule type" value="Genomic_DNA"/>
</dbReference>
<name>A0A9D4H5L9_DREPO</name>
<feature type="region of interest" description="Disordered" evidence="1">
    <location>
        <begin position="38"/>
        <end position="70"/>
    </location>
</feature>
<comment type="caution">
    <text evidence="2">The sequence shown here is derived from an EMBL/GenBank/DDBJ whole genome shotgun (WGS) entry which is preliminary data.</text>
</comment>
<proteinExistence type="predicted"/>
<reference evidence="2" key="1">
    <citation type="journal article" date="2019" name="bioRxiv">
        <title>The Genome of the Zebra Mussel, Dreissena polymorpha: A Resource for Invasive Species Research.</title>
        <authorList>
            <person name="McCartney M.A."/>
            <person name="Auch B."/>
            <person name="Kono T."/>
            <person name="Mallez S."/>
            <person name="Zhang Y."/>
            <person name="Obille A."/>
            <person name="Becker A."/>
            <person name="Abrahante J.E."/>
            <person name="Garbe J."/>
            <person name="Badalamenti J.P."/>
            <person name="Herman A."/>
            <person name="Mangelson H."/>
            <person name="Liachko I."/>
            <person name="Sullivan S."/>
            <person name="Sone E.D."/>
            <person name="Koren S."/>
            <person name="Silverstein K.A.T."/>
            <person name="Beckman K.B."/>
            <person name="Gohl D.M."/>
        </authorList>
    </citation>
    <scope>NUCLEOTIDE SEQUENCE</scope>
    <source>
        <strain evidence="2">Duluth1</strain>
        <tissue evidence="2">Whole animal</tissue>
    </source>
</reference>
<evidence type="ECO:0000313" key="3">
    <source>
        <dbReference type="Proteomes" id="UP000828390"/>
    </source>
</evidence>
<evidence type="ECO:0000313" key="2">
    <source>
        <dbReference type="EMBL" id="KAH3827414.1"/>
    </source>
</evidence>
<gene>
    <name evidence="2" type="ORF">DPMN_129351</name>
</gene>
<accession>A0A9D4H5L9</accession>
<protein>
    <submittedName>
        <fullName evidence="2">Uncharacterized protein</fullName>
    </submittedName>
</protein>
<evidence type="ECO:0000256" key="1">
    <source>
        <dbReference type="SAM" id="MobiDB-lite"/>
    </source>
</evidence>
<sequence>MDSRVSMQTAGDSTHVHASDIDIVTVITLTVRELPMRPRSADDSLFRKSRPSCKPDPVQLVSYRRKSLSS</sequence>
<dbReference type="AlphaFoldDB" id="A0A9D4H5L9"/>
<reference evidence="2" key="2">
    <citation type="submission" date="2020-11" db="EMBL/GenBank/DDBJ databases">
        <authorList>
            <person name="McCartney M.A."/>
            <person name="Auch B."/>
            <person name="Kono T."/>
            <person name="Mallez S."/>
            <person name="Becker A."/>
            <person name="Gohl D.M."/>
            <person name="Silverstein K.A.T."/>
            <person name="Koren S."/>
            <person name="Bechman K.B."/>
            <person name="Herman A."/>
            <person name="Abrahante J.E."/>
            <person name="Garbe J."/>
        </authorList>
    </citation>
    <scope>NUCLEOTIDE SEQUENCE</scope>
    <source>
        <strain evidence="2">Duluth1</strain>
        <tissue evidence="2">Whole animal</tissue>
    </source>
</reference>
<organism evidence="2 3">
    <name type="scientific">Dreissena polymorpha</name>
    <name type="common">Zebra mussel</name>
    <name type="synonym">Mytilus polymorpha</name>
    <dbReference type="NCBI Taxonomy" id="45954"/>
    <lineage>
        <taxon>Eukaryota</taxon>
        <taxon>Metazoa</taxon>
        <taxon>Spiralia</taxon>
        <taxon>Lophotrochozoa</taxon>
        <taxon>Mollusca</taxon>
        <taxon>Bivalvia</taxon>
        <taxon>Autobranchia</taxon>
        <taxon>Heteroconchia</taxon>
        <taxon>Euheterodonta</taxon>
        <taxon>Imparidentia</taxon>
        <taxon>Neoheterodontei</taxon>
        <taxon>Myida</taxon>
        <taxon>Dreissenoidea</taxon>
        <taxon>Dreissenidae</taxon>
        <taxon>Dreissena</taxon>
    </lineage>
</organism>
<dbReference type="Proteomes" id="UP000828390">
    <property type="component" value="Unassembled WGS sequence"/>
</dbReference>